<evidence type="ECO:0000256" key="1">
    <source>
        <dbReference type="ARBA" id="ARBA00004141"/>
    </source>
</evidence>
<feature type="transmembrane region" description="Helical" evidence="6">
    <location>
        <begin position="104"/>
        <end position="125"/>
    </location>
</feature>
<feature type="transmembrane region" description="Helical" evidence="6">
    <location>
        <begin position="307"/>
        <end position="327"/>
    </location>
</feature>
<organism evidence="7 8">
    <name type="scientific">Paraburkholderia humisilvae</name>
    <dbReference type="NCBI Taxonomy" id="627669"/>
    <lineage>
        <taxon>Bacteria</taxon>
        <taxon>Pseudomonadati</taxon>
        <taxon>Pseudomonadota</taxon>
        <taxon>Betaproteobacteria</taxon>
        <taxon>Burkholderiales</taxon>
        <taxon>Burkholderiaceae</taxon>
        <taxon>Paraburkholderia</taxon>
    </lineage>
</organism>
<feature type="transmembrane region" description="Helical" evidence="6">
    <location>
        <begin position="241"/>
        <end position="260"/>
    </location>
</feature>
<evidence type="ECO:0000256" key="6">
    <source>
        <dbReference type="SAM" id="Phobius"/>
    </source>
</evidence>
<evidence type="ECO:0000256" key="2">
    <source>
        <dbReference type="ARBA" id="ARBA00022448"/>
    </source>
</evidence>
<dbReference type="InterPro" id="IPR004813">
    <property type="entry name" value="OPT"/>
</dbReference>
<protein>
    <recommendedName>
        <fullName evidence="9">Oligopeptide transporter, OPT family</fullName>
    </recommendedName>
</protein>
<dbReference type="PANTHER" id="PTHR31645">
    <property type="entry name" value="OLIGOPEPTIDE TRANSPORTER YGL114W-RELATED"/>
    <property type="match status" value="1"/>
</dbReference>
<dbReference type="RefSeq" id="WP_175233181.1">
    <property type="nucleotide sequence ID" value="NZ_CADIKH010000147.1"/>
</dbReference>
<reference evidence="7 8" key="1">
    <citation type="submission" date="2020-04" db="EMBL/GenBank/DDBJ databases">
        <authorList>
            <person name="De Canck E."/>
        </authorList>
    </citation>
    <scope>NUCLEOTIDE SEQUENCE [LARGE SCALE GENOMIC DNA]</scope>
    <source>
        <strain evidence="7 8">LMG 29542</strain>
    </source>
</reference>
<evidence type="ECO:0000313" key="7">
    <source>
        <dbReference type="EMBL" id="CAB3774658.1"/>
    </source>
</evidence>
<dbReference type="NCBIfam" id="TIGR00728">
    <property type="entry name" value="OPT_sfam"/>
    <property type="match status" value="1"/>
</dbReference>
<feature type="transmembrane region" description="Helical" evidence="6">
    <location>
        <begin position="208"/>
        <end position="229"/>
    </location>
</feature>
<feature type="transmembrane region" description="Helical" evidence="6">
    <location>
        <begin position="21"/>
        <end position="39"/>
    </location>
</feature>
<dbReference type="GO" id="GO:0035673">
    <property type="term" value="F:oligopeptide transmembrane transporter activity"/>
    <property type="evidence" value="ECO:0007669"/>
    <property type="project" value="InterPro"/>
</dbReference>
<feature type="transmembrane region" description="Helical" evidence="6">
    <location>
        <begin position="462"/>
        <end position="482"/>
    </location>
</feature>
<keyword evidence="8" id="KW-1185">Reference proteome</keyword>
<accession>A0A6J5F6Y3</accession>
<keyword evidence="4 6" id="KW-1133">Transmembrane helix</keyword>
<comment type="subcellular location">
    <subcellularLocation>
        <location evidence="1">Membrane</location>
        <topology evidence="1">Multi-pass membrane protein</topology>
    </subcellularLocation>
</comment>
<proteinExistence type="predicted"/>
<dbReference type="EMBL" id="CADIKH010000147">
    <property type="protein sequence ID" value="CAB3774658.1"/>
    <property type="molecule type" value="Genomic_DNA"/>
</dbReference>
<feature type="transmembrane region" description="Helical" evidence="6">
    <location>
        <begin position="429"/>
        <end position="450"/>
    </location>
</feature>
<feature type="transmembrane region" description="Helical" evidence="6">
    <location>
        <begin position="392"/>
        <end position="417"/>
    </location>
</feature>
<feature type="transmembrane region" description="Helical" evidence="6">
    <location>
        <begin position="503"/>
        <end position="524"/>
    </location>
</feature>
<dbReference type="PANTHER" id="PTHR31645:SF0">
    <property type="entry name" value="OLIGOPEPTIDE TRANSPORTER YGL114W-RELATED"/>
    <property type="match status" value="1"/>
</dbReference>
<keyword evidence="3 6" id="KW-0812">Transmembrane</keyword>
<dbReference type="InterPro" id="IPR045035">
    <property type="entry name" value="YSL-like"/>
</dbReference>
<name>A0A6J5F6Y3_9BURK</name>
<dbReference type="InterPro" id="IPR004814">
    <property type="entry name" value="Oligopep_transpt"/>
</dbReference>
<feature type="transmembrane region" description="Helical" evidence="6">
    <location>
        <begin position="650"/>
        <end position="674"/>
    </location>
</feature>
<sequence length="719" mass="74197">MSSHPTRPPETNPLPELTVRGILLGALITVVFTASNVYLGLKVGLTFSSSIPSAVISMAILRAMRGGNILENNMVQTQASAAGTLSSIIFVVPGLVMMGHWQGFPFWTTFAICGAGGVLGVLFTIPLRHAMVVDSSLPYPEGVAAAEILRIGSAPLAGLDVARPQNAATDSKRIGNEEADELPDIEKPGRAPISSSKVVQPEAGATEILFGGVLSALFAFAINGLRILAESVTVWVPVGSVVFRITTGFSLALIGAGYLIGIVSGLAILLGVVLSWGISVPLLTWTVPHTDGQALSTIAANLWASKVRFIGAGTIGVAAIWTLITLAKPMIAGLRVSFAAIDGTSRDKPAARNRTDTDLRPRWVIGLTISGMAVWFVTFSVFLANAPLRFDVIASLVVCSVGFAMVFGFLVAAACGYMAGLVGSSASPISGIGIVAVILVSLLILGIGEASGLLTTSGGRDLAIALALFTTSAVIAVATISNDNLQDLKTGWLVGATPWRQQVALLIGCVIGAAVIPPVLNLLYTAYGFSGALPHQGMDPTKALSAPQATLMTAIATGIFTHHLAWSMLGIGVALGIFLIALDAILARRGGVARLPVIAVGIGIYLPPTIGTTLVIGAVLGWIVERTLRARAKACNVDYAQLSDRANRRAVLLASGLIVGESLVGVVLAGIVGFTGKDAPLAIASGGSQTVAEWFGLLGFLGLCAVVVRRVISSDVRSG</sequence>
<keyword evidence="5 6" id="KW-0472">Membrane</keyword>
<evidence type="ECO:0000256" key="5">
    <source>
        <dbReference type="ARBA" id="ARBA00023136"/>
    </source>
</evidence>
<feature type="transmembrane region" description="Helical" evidence="6">
    <location>
        <begin position="267"/>
        <end position="287"/>
    </location>
</feature>
<evidence type="ECO:0008006" key="9">
    <source>
        <dbReference type="Google" id="ProtNLM"/>
    </source>
</evidence>
<feature type="transmembrane region" description="Helical" evidence="6">
    <location>
        <begin position="598"/>
        <end position="624"/>
    </location>
</feature>
<feature type="transmembrane region" description="Helical" evidence="6">
    <location>
        <begin position="363"/>
        <end position="386"/>
    </location>
</feature>
<evidence type="ECO:0000256" key="4">
    <source>
        <dbReference type="ARBA" id="ARBA00022989"/>
    </source>
</evidence>
<feature type="transmembrane region" description="Helical" evidence="6">
    <location>
        <begin position="75"/>
        <end position="98"/>
    </location>
</feature>
<dbReference type="AlphaFoldDB" id="A0A6J5F6Y3"/>
<dbReference type="Pfam" id="PF03169">
    <property type="entry name" value="OPT"/>
    <property type="match status" value="1"/>
</dbReference>
<feature type="transmembrane region" description="Helical" evidence="6">
    <location>
        <begin position="568"/>
        <end position="586"/>
    </location>
</feature>
<dbReference type="GO" id="GO:0016020">
    <property type="term" value="C:membrane"/>
    <property type="evidence" value="ECO:0007669"/>
    <property type="project" value="UniProtKB-SubCell"/>
</dbReference>
<dbReference type="NCBIfam" id="TIGR00733">
    <property type="entry name" value="OPT family oligopeptide transporter"/>
    <property type="match status" value="2"/>
</dbReference>
<keyword evidence="2" id="KW-0813">Transport</keyword>
<feature type="transmembrane region" description="Helical" evidence="6">
    <location>
        <begin position="694"/>
        <end position="712"/>
    </location>
</feature>
<feature type="transmembrane region" description="Helical" evidence="6">
    <location>
        <begin position="45"/>
        <end position="63"/>
    </location>
</feature>
<evidence type="ECO:0000313" key="8">
    <source>
        <dbReference type="Proteomes" id="UP000494363"/>
    </source>
</evidence>
<dbReference type="Proteomes" id="UP000494363">
    <property type="component" value="Unassembled WGS sequence"/>
</dbReference>
<gene>
    <name evidence="7" type="ORF">LMG29542_08036</name>
</gene>
<evidence type="ECO:0000256" key="3">
    <source>
        <dbReference type="ARBA" id="ARBA00022692"/>
    </source>
</evidence>